<evidence type="ECO:0000256" key="4">
    <source>
        <dbReference type="ARBA" id="ARBA00022676"/>
    </source>
</evidence>
<reference evidence="12 13" key="1">
    <citation type="journal article" date="2023" name="Elife">
        <title>Identification of key yeast species and microbe-microbe interactions impacting larval growth of Drosophila in the wild.</title>
        <authorList>
            <person name="Mure A."/>
            <person name="Sugiura Y."/>
            <person name="Maeda R."/>
            <person name="Honda K."/>
            <person name="Sakurai N."/>
            <person name="Takahashi Y."/>
            <person name="Watada M."/>
            <person name="Katoh T."/>
            <person name="Gotoh A."/>
            <person name="Gotoh Y."/>
            <person name="Taniguchi I."/>
            <person name="Nakamura K."/>
            <person name="Hayashi T."/>
            <person name="Katayama T."/>
            <person name="Uemura T."/>
            <person name="Hattori Y."/>
        </authorList>
    </citation>
    <scope>NUCLEOTIDE SEQUENCE [LARGE SCALE GENOMIC DNA]</scope>
    <source>
        <strain evidence="12 13">PK-24</strain>
    </source>
</reference>
<dbReference type="AlphaFoldDB" id="A0AAV5R9L5"/>
<dbReference type="GO" id="GO:0000139">
    <property type="term" value="C:Golgi membrane"/>
    <property type="evidence" value="ECO:0007669"/>
    <property type="project" value="UniProtKB-SubCell"/>
</dbReference>
<keyword evidence="8" id="KW-1133">Transmembrane helix</keyword>
<keyword evidence="11" id="KW-0325">Glycoprotein</keyword>
<keyword evidence="4" id="KW-0328">Glycosyltransferase</keyword>
<dbReference type="Pfam" id="PF11051">
    <property type="entry name" value="Mannosyl_trans3"/>
    <property type="match status" value="1"/>
</dbReference>
<evidence type="ECO:0000313" key="12">
    <source>
        <dbReference type="EMBL" id="GMM47837.1"/>
    </source>
</evidence>
<dbReference type="InterPro" id="IPR029044">
    <property type="entry name" value="Nucleotide-diphossugar_trans"/>
</dbReference>
<evidence type="ECO:0000313" key="13">
    <source>
        <dbReference type="Proteomes" id="UP001378960"/>
    </source>
</evidence>
<evidence type="ECO:0000256" key="7">
    <source>
        <dbReference type="ARBA" id="ARBA00022968"/>
    </source>
</evidence>
<evidence type="ECO:0000256" key="2">
    <source>
        <dbReference type="ARBA" id="ARBA00004922"/>
    </source>
</evidence>
<dbReference type="GO" id="GO:0000033">
    <property type="term" value="F:alpha-1,3-mannosyltransferase activity"/>
    <property type="evidence" value="ECO:0007669"/>
    <property type="project" value="TreeGrafter"/>
</dbReference>
<evidence type="ECO:0000256" key="10">
    <source>
        <dbReference type="ARBA" id="ARBA00023136"/>
    </source>
</evidence>
<keyword evidence="6" id="KW-0812">Transmembrane</keyword>
<evidence type="ECO:0000256" key="8">
    <source>
        <dbReference type="ARBA" id="ARBA00022989"/>
    </source>
</evidence>
<organism evidence="12 13">
    <name type="scientific">Pichia kluyveri</name>
    <name type="common">Yeast</name>
    <dbReference type="NCBI Taxonomy" id="36015"/>
    <lineage>
        <taxon>Eukaryota</taxon>
        <taxon>Fungi</taxon>
        <taxon>Dikarya</taxon>
        <taxon>Ascomycota</taxon>
        <taxon>Saccharomycotina</taxon>
        <taxon>Pichiomycetes</taxon>
        <taxon>Pichiales</taxon>
        <taxon>Pichiaceae</taxon>
        <taxon>Pichia</taxon>
    </lineage>
</organism>
<evidence type="ECO:0000256" key="11">
    <source>
        <dbReference type="ARBA" id="ARBA00023180"/>
    </source>
</evidence>
<evidence type="ECO:0000256" key="1">
    <source>
        <dbReference type="ARBA" id="ARBA00004323"/>
    </source>
</evidence>
<keyword evidence="10" id="KW-0472">Membrane</keyword>
<evidence type="ECO:0000256" key="5">
    <source>
        <dbReference type="ARBA" id="ARBA00022679"/>
    </source>
</evidence>
<proteinExistence type="inferred from homology"/>
<dbReference type="GO" id="GO:0006493">
    <property type="term" value="P:protein O-linked glycosylation"/>
    <property type="evidence" value="ECO:0007669"/>
    <property type="project" value="TreeGrafter"/>
</dbReference>
<sequence>MRHSQFTHSNPTMINYLKNIIKYNSCSNNNYDDIFYPFLSQNFQWETFKSSIKGTGIVITVFDDNVDECILLLNNLQIVKSKLPIQIIYREDELLVDNIEKINKIYGSRMNLKFINVSKYLSIEYSNEFRGYFNKLLAYVFNTFQISIILDTDTVLFQSPENVLINSENFNKHGTLFYKDRNLNYHMSEDFLKFIGNVSPSKLENFWKSEYVKDKYFHYMESGFLAVDRIKFWNSIKLILFLPFFRSTLIASYGDKEMFWLSMILSGYDSNEFYFDNNWTASVGTVDKNEDGKNMICSAHPAHISSETGELIWINSGIKICPRLKNINYEEEIKFWNINSKELEEYYKSNIEIESYIIPPNYNYNVGNKVNEIGMFKTSLCNEYIWCANECVGENCGVYKEFTDNEKMYYNEIINEYYNNLVI</sequence>
<dbReference type="Proteomes" id="UP001378960">
    <property type="component" value="Unassembled WGS sequence"/>
</dbReference>
<dbReference type="PANTHER" id="PTHR31392:SF1">
    <property type="entry name" value="ALPHA-1,3-MANNOSYLTRANSFERASE MNN1-RELATED"/>
    <property type="match status" value="1"/>
</dbReference>
<protein>
    <submittedName>
        <fullName evidence="12">Alpha-1,3-mannosyltransferase</fullName>
    </submittedName>
</protein>
<comment type="caution">
    <text evidence="12">The sequence shown here is derived from an EMBL/GenBank/DDBJ whole genome shotgun (WGS) entry which is preliminary data.</text>
</comment>
<comment type="similarity">
    <text evidence="3">Belongs to the MNN1/MNT family.</text>
</comment>
<keyword evidence="5" id="KW-0808">Transferase</keyword>
<keyword evidence="9" id="KW-0333">Golgi apparatus</keyword>
<accession>A0AAV5R9L5</accession>
<keyword evidence="7" id="KW-0735">Signal-anchor</keyword>
<evidence type="ECO:0000256" key="9">
    <source>
        <dbReference type="ARBA" id="ARBA00023034"/>
    </source>
</evidence>
<dbReference type="GO" id="GO:0046354">
    <property type="term" value="P:mannan biosynthetic process"/>
    <property type="evidence" value="ECO:0007669"/>
    <property type="project" value="UniProtKB-ARBA"/>
</dbReference>
<keyword evidence="13" id="KW-1185">Reference proteome</keyword>
<evidence type="ECO:0000256" key="3">
    <source>
        <dbReference type="ARBA" id="ARBA00009105"/>
    </source>
</evidence>
<dbReference type="EMBL" id="BTGB01000009">
    <property type="protein sequence ID" value="GMM47837.1"/>
    <property type="molecule type" value="Genomic_DNA"/>
</dbReference>
<dbReference type="InterPro" id="IPR022751">
    <property type="entry name" value="Alpha_mannosyltransferase"/>
</dbReference>
<evidence type="ECO:0000256" key="6">
    <source>
        <dbReference type="ARBA" id="ARBA00022692"/>
    </source>
</evidence>
<dbReference type="PANTHER" id="PTHR31392">
    <property type="entry name" value="ALPHA-1,3-MANNOSYLTRANSFERASE MNN1-RELATED"/>
    <property type="match status" value="1"/>
</dbReference>
<comment type="subcellular location">
    <subcellularLocation>
        <location evidence="1">Golgi apparatus membrane</location>
        <topology evidence="1">Single-pass type II membrane protein</topology>
    </subcellularLocation>
</comment>
<name>A0AAV5R9L5_PICKL</name>
<gene>
    <name evidence="12" type="ORF">DAPK24_044350</name>
</gene>
<comment type="pathway">
    <text evidence="2">Protein modification; protein glycosylation.</text>
</comment>
<dbReference type="SUPFAM" id="SSF53448">
    <property type="entry name" value="Nucleotide-diphospho-sugar transferases"/>
    <property type="match status" value="1"/>
</dbReference>